<comment type="caution">
    <text evidence="10">The sequence shown here is derived from an EMBL/GenBank/DDBJ whole genome shotgun (WGS) entry which is preliminary data.</text>
</comment>
<evidence type="ECO:0000256" key="6">
    <source>
        <dbReference type="ARBA" id="ARBA00022989"/>
    </source>
</evidence>
<evidence type="ECO:0000256" key="2">
    <source>
        <dbReference type="ARBA" id="ARBA00010692"/>
    </source>
</evidence>
<dbReference type="InterPro" id="IPR003784">
    <property type="entry name" value="BioY"/>
</dbReference>
<evidence type="ECO:0000256" key="3">
    <source>
        <dbReference type="ARBA" id="ARBA00022448"/>
    </source>
</evidence>
<organism evidence="10 11">
    <name type="scientific">Paenibacillus plantiphilus</name>
    <dbReference type="NCBI Taxonomy" id="2905650"/>
    <lineage>
        <taxon>Bacteria</taxon>
        <taxon>Bacillati</taxon>
        <taxon>Bacillota</taxon>
        <taxon>Bacilli</taxon>
        <taxon>Bacillales</taxon>
        <taxon>Paenibacillaceae</taxon>
        <taxon>Paenibacillus</taxon>
    </lineage>
</organism>
<dbReference type="Pfam" id="PF02632">
    <property type="entry name" value="BioY"/>
    <property type="match status" value="1"/>
</dbReference>
<comment type="similarity">
    <text evidence="2 8">Belongs to the BioY family.</text>
</comment>
<evidence type="ECO:0000256" key="4">
    <source>
        <dbReference type="ARBA" id="ARBA00022475"/>
    </source>
</evidence>
<accession>A0ABM9C0D8</accession>
<keyword evidence="3 8" id="KW-0813">Transport</keyword>
<dbReference type="PANTHER" id="PTHR34295:SF4">
    <property type="entry name" value="BIOTIN TRANSPORTER BIOY-RELATED"/>
    <property type="match status" value="1"/>
</dbReference>
<keyword evidence="6 9" id="KW-1133">Transmembrane helix</keyword>
<protein>
    <recommendedName>
        <fullName evidence="8">Biotin transporter</fullName>
    </recommendedName>
</protein>
<feature type="transmembrane region" description="Helical" evidence="9">
    <location>
        <begin position="42"/>
        <end position="71"/>
    </location>
</feature>
<evidence type="ECO:0000313" key="11">
    <source>
        <dbReference type="Proteomes" id="UP000838686"/>
    </source>
</evidence>
<proteinExistence type="inferred from homology"/>
<evidence type="ECO:0000256" key="1">
    <source>
        <dbReference type="ARBA" id="ARBA00004651"/>
    </source>
</evidence>
<dbReference type="Gene3D" id="1.10.1760.20">
    <property type="match status" value="1"/>
</dbReference>
<dbReference type="PANTHER" id="PTHR34295">
    <property type="entry name" value="BIOTIN TRANSPORTER BIOY"/>
    <property type="match status" value="1"/>
</dbReference>
<evidence type="ECO:0000313" key="10">
    <source>
        <dbReference type="EMBL" id="CAH1197659.1"/>
    </source>
</evidence>
<evidence type="ECO:0000256" key="8">
    <source>
        <dbReference type="PIRNR" id="PIRNR016661"/>
    </source>
</evidence>
<dbReference type="Proteomes" id="UP000838686">
    <property type="component" value="Unassembled WGS sequence"/>
</dbReference>
<feature type="transmembrane region" description="Helical" evidence="9">
    <location>
        <begin position="151"/>
        <end position="174"/>
    </location>
</feature>
<reference evidence="10" key="1">
    <citation type="submission" date="2022-01" db="EMBL/GenBank/DDBJ databases">
        <authorList>
            <person name="Criscuolo A."/>
        </authorList>
    </citation>
    <scope>NUCLEOTIDE SEQUENCE</scope>
    <source>
        <strain evidence="10">CIP111893</strain>
    </source>
</reference>
<evidence type="ECO:0000256" key="9">
    <source>
        <dbReference type="SAM" id="Phobius"/>
    </source>
</evidence>
<feature type="transmembrane region" description="Helical" evidence="9">
    <location>
        <begin position="6"/>
        <end position="30"/>
    </location>
</feature>
<dbReference type="PIRSF" id="PIRSF016661">
    <property type="entry name" value="BioY"/>
    <property type="match status" value="1"/>
</dbReference>
<keyword evidence="5 9" id="KW-0812">Transmembrane</keyword>
<feature type="transmembrane region" description="Helical" evidence="9">
    <location>
        <begin position="83"/>
        <end position="105"/>
    </location>
</feature>
<comment type="subcellular location">
    <subcellularLocation>
        <location evidence="1 8">Cell membrane</location>
        <topology evidence="1 8">Multi-pass membrane protein</topology>
    </subcellularLocation>
</comment>
<gene>
    <name evidence="10" type="primary">bioY</name>
    <name evidence="10" type="ORF">PAECIP111893_00869</name>
</gene>
<keyword evidence="7 8" id="KW-0472">Membrane</keyword>
<evidence type="ECO:0000256" key="7">
    <source>
        <dbReference type="ARBA" id="ARBA00023136"/>
    </source>
</evidence>
<feature type="transmembrane region" description="Helical" evidence="9">
    <location>
        <begin position="117"/>
        <end position="139"/>
    </location>
</feature>
<dbReference type="RefSeq" id="WP_236339192.1">
    <property type="nucleotide sequence ID" value="NZ_CAKMMF010000004.1"/>
</dbReference>
<keyword evidence="11" id="KW-1185">Reference proteome</keyword>
<dbReference type="EMBL" id="CAKMMF010000004">
    <property type="protein sequence ID" value="CAH1197659.1"/>
    <property type="molecule type" value="Genomic_DNA"/>
</dbReference>
<sequence length="199" mass="21101">MKTVLSMRGIVFSALFAALLIASSYVNLHLGFSPVPITIENLVVMLTGAILGPLYGFLSVSLVIVLSVIGIPTLHGSSGAALLLGPTGGFIWAYPFAALFIGLIVQRIKGRSAASIALIWLTLELFGSLLLYVFGVPWLAHSANLTWQQAMALGCYPFLAGDAVKAVIAAIIILPVRNAFPISRITGARPARQQSATRR</sequence>
<name>A0ABM9C0D8_9BACL</name>
<keyword evidence="4 8" id="KW-1003">Cell membrane</keyword>
<evidence type="ECO:0000256" key="5">
    <source>
        <dbReference type="ARBA" id="ARBA00022692"/>
    </source>
</evidence>